<name>A0A146K424_9EUKA</name>
<sequence>LNRFLKATKLTLQQLDNTNNGGMLDTCLIIKSEEWAQSYQGNKEIQFVYAPNIQKLTARQFYGVSIQLFYAPNLRIAGPWSLWSTLLTHVQFPLLESIEERVFVFNQFKIINLSSLQKMNGLHNFYTCMNLHTLIAVNLEHIGNEPFKYNANLHTVIIPKVDLIDNCFCGCSNLKAVLALSSVFKCNCRKCPKCKGVFDSCLRQGSKFNLYQPMKLNKDILSEKYGQLHKLKLKMQFKSSIVSNLYCMCRQVLST</sequence>
<feature type="non-terminal residue" evidence="1">
    <location>
        <position position="255"/>
    </location>
</feature>
<dbReference type="Pfam" id="PF13306">
    <property type="entry name" value="LRR_5"/>
    <property type="match status" value="1"/>
</dbReference>
<organism evidence="1">
    <name type="scientific">Trepomonas sp. PC1</name>
    <dbReference type="NCBI Taxonomy" id="1076344"/>
    <lineage>
        <taxon>Eukaryota</taxon>
        <taxon>Metamonada</taxon>
        <taxon>Diplomonadida</taxon>
        <taxon>Hexamitidae</taxon>
        <taxon>Hexamitinae</taxon>
        <taxon>Trepomonas</taxon>
    </lineage>
</organism>
<evidence type="ECO:0000313" key="1">
    <source>
        <dbReference type="EMBL" id="JAP90644.1"/>
    </source>
</evidence>
<reference evidence="1" key="1">
    <citation type="submission" date="2015-07" db="EMBL/GenBank/DDBJ databases">
        <title>Adaptation to a free-living lifestyle via gene acquisitions in the diplomonad Trepomonas sp. PC1.</title>
        <authorList>
            <person name="Xu F."/>
            <person name="Jerlstrom-Hultqvist J."/>
            <person name="Kolisko M."/>
            <person name="Simpson A.G.B."/>
            <person name="Roger A.J."/>
            <person name="Svard S.G."/>
            <person name="Andersson J.O."/>
        </authorList>
    </citation>
    <scope>NUCLEOTIDE SEQUENCE</scope>
    <source>
        <strain evidence="1">PC1</strain>
    </source>
</reference>
<dbReference type="AlphaFoldDB" id="A0A146K424"/>
<dbReference type="InterPro" id="IPR032675">
    <property type="entry name" value="LRR_dom_sf"/>
</dbReference>
<dbReference type="Gene3D" id="3.80.10.10">
    <property type="entry name" value="Ribonuclease Inhibitor"/>
    <property type="match status" value="1"/>
</dbReference>
<protein>
    <submittedName>
        <fullName evidence="1">Leucine rich repeats-containing protein</fullName>
    </submittedName>
</protein>
<gene>
    <name evidence="1" type="ORF">TPC1_20057</name>
</gene>
<feature type="non-terminal residue" evidence="1">
    <location>
        <position position="1"/>
    </location>
</feature>
<dbReference type="InterPro" id="IPR026906">
    <property type="entry name" value="LRR_5"/>
</dbReference>
<dbReference type="EMBL" id="GDID01005962">
    <property type="protein sequence ID" value="JAP90644.1"/>
    <property type="molecule type" value="Transcribed_RNA"/>
</dbReference>
<proteinExistence type="predicted"/>
<accession>A0A146K424</accession>